<dbReference type="PANTHER" id="PTHR11820">
    <property type="entry name" value="ACYLPYRUVASE"/>
    <property type="match status" value="1"/>
</dbReference>
<feature type="domain" description="Fumarylacetoacetase-like C-terminal" evidence="3">
    <location>
        <begin position="53"/>
        <end position="248"/>
    </location>
</feature>
<dbReference type="SUPFAM" id="SSF56529">
    <property type="entry name" value="FAH"/>
    <property type="match status" value="1"/>
</dbReference>
<dbReference type="Proteomes" id="UP000282654">
    <property type="component" value="Unassembled WGS sequence"/>
</dbReference>
<dbReference type="GO" id="GO:0046872">
    <property type="term" value="F:metal ion binding"/>
    <property type="evidence" value="ECO:0007669"/>
    <property type="project" value="UniProtKB-KW"/>
</dbReference>
<comment type="similarity">
    <text evidence="1">Belongs to the FAH family.</text>
</comment>
<dbReference type="InterPro" id="IPR011234">
    <property type="entry name" value="Fumarylacetoacetase-like_C"/>
</dbReference>
<comment type="caution">
    <text evidence="5">The sequence shown here is derived from an EMBL/GenBank/DDBJ whole genome shotgun (WGS) entry which is preliminary data.</text>
</comment>
<protein>
    <submittedName>
        <fullName evidence="5">2-keto-4-pentenoate hydratase/2-oxohepta-3-ene-1,7-dioic acid hydratase in catechol pathway</fullName>
    </submittedName>
</protein>
<gene>
    <name evidence="5" type="ORF">EDD75_0181</name>
</gene>
<dbReference type="PANTHER" id="PTHR11820:SF7">
    <property type="entry name" value="ACYLPYRUVASE FAHD1, MITOCHONDRIAL"/>
    <property type="match status" value="1"/>
</dbReference>
<reference evidence="5 6" key="1">
    <citation type="submission" date="2018-11" db="EMBL/GenBank/DDBJ databases">
        <title>Genomic Encyclopedia of Type Strains, Phase IV (KMG-IV): sequencing the most valuable type-strain genomes for metagenomic binning, comparative biology and taxonomic classification.</title>
        <authorList>
            <person name="Goeker M."/>
        </authorList>
    </citation>
    <scope>NUCLEOTIDE SEQUENCE [LARGE SCALE GENOMIC DNA]</scope>
    <source>
        <strain evidence="5 6">DSM 102936</strain>
    </source>
</reference>
<keyword evidence="2" id="KW-0479">Metal-binding</keyword>
<organism evidence="5 6">
    <name type="scientific">Thermodesulfitimonas autotrophica</name>
    <dbReference type="NCBI Taxonomy" id="1894989"/>
    <lineage>
        <taxon>Bacteria</taxon>
        <taxon>Bacillati</taxon>
        <taxon>Bacillota</taxon>
        <taxon>Clostridia</taxon>
        <taxon>Thermoanaerobacterales</taxon>
        <taxon>Thermoanaerobacteraceae</taxon>
        <taxon>Thermodesulfitimonas</taxon>
    </lineage>
</organism>
<dbReference type="Pfam" id="PF10370">
    <property type="entry name" value="Rv2993c-like_N"/>
    <property type="match status" value="1"/>
</dbReference>
<evidence type="ECO:0000259" key="4">
    <source>
        <dbReference type="Pfam" id="PF10370"/>
    </source>
</evidence>
<dbReference type="GO" id="GO:0019752">
    <property type="term" value="P:carboxylic acid metabolic process"/>
    <property type="evidence" value="ECO:0007669"/>
    <property type="project" value="UniProtKB-ARBA"/>
</dbReference>
<evidence type="ECO:0000256" key="2">
    <source>
        <dbReference type="ARBA" id="ARBA00022723"/>
    </source>
</evidence>
<evidence type="ECO:0000313" key="6">
    <source>
        <dbReference type="Proteomes" id="UP000282654"/>
    </source>
</evidence>
<evidence type="ECO:0000313" key="5">
    <source>
        <dbReference type="EMBL" id="RPF49373.1"/>
    </source>
</evidence>
<dbReference type="AlphaFoldDB" id="A0A3N5AWV5"/>
<dbReference type="Gene3D" id="3.90.850.10">
    <property type="entry name" value="Fumarylacetoacetase-like, C-terminal domain"/>
    <property type="match status" value="1"/>
</dbReference>
<evidence type="ECO:0000259" key="3">
    <source>
        <dbReference type="Pfam" id="PF01557"/>
    </source>
</evidence>
<proteinExistence type="inferred from homology"/>
<dbReference type="RefSeq" id="WP_123926689.1">
    <property type="nucleotide sequence ID" value="NZ_RKRE01000001.1"/>
</dbReference>
<dbReference type="EMBL" id="RKRE01000001">
    <property type="protein sequence ID" value="RPF49373.1"/>
    <property type="molecule type" value="Genomic_DNA"/>
</dbReference>
<dbReference type="FunFam" id="3.90.850.10:FF:000002">
    <property type="entry name" value="2-hydroxyhepta-2,4-diene-1,7-dioate isomerase"/>
    <property type="match status" value="1"/>
</dbReference>
<dbReference type="InterPro" id="IPR018833">
    <property type="entry name" value="Rv2993c-like_N"/>
</dbReference>
<accession>A0A3N5AWV5</accession>
<dbReference type="InterPro" id="IPR036663">
    <property type="entry name" value="Fumarylacetoacetase_C_sf"/>
</dbReference>
<dbReference type="OrthoDB" id="9805307at2"/>
<name>A0A3N5AWV5_9THEO</name>
<keyword evidence="6" id="KW-1185">Reference proteome</keyword>
<evidence type="ECO:0000256" key="1">
    <source>
        <dbReference type="ARBA" id="ARBA00010211"/>
    </source>
</evidence>
<dbReference type="GO" id="GO:0016853">
    <property type="term" value="F:isomerase activity"/>
    <property type="evidence" value="ECO:0007669"/>
    <property type="project" value="UniProtKB-ARBA"/>
</dbReference>
<feature type="domain" description="Rv2993c-like N-terminal" evidence="4">
    <location>
        <begin position="1"/>
        <end position="48"/>
    </location>
</feature>
<dbReference type="GO" id="GO:0018773">
    <property type="term" value="F:acetylpyruvate hydrolase activity"/>
    <property type="evidence" value="ECO:0007669"/>
    <property type="project" value="TreeGrafter"/>
</dbReference>
<sequence length="250" mass="27422">MRLGYFEREGKVFAGMVNGDMVYPLRGGFGGRPEPEGYPLAALKVLAPCRPSKIVCVGLNYRDHARELGYPFPEEPVLFLKPPTTVIGPEEAIRYPAMARQVDYEAELAVVIGKIARHVRPEEAAAYILGYTCANDVTARDLQRKDGQWTRAKSFDTFCPLGPFIVTAFDPGDCTISLYLNGERRQHSSTKELIFNVAYLVSFISAVMTLYPEDVILTGTPSGVGPLKPGDSVVVEIEGIGKLRNHVVAA</sequence>
<dbReference type="Pfam" id="PF01557">
    <property type="entry name" value="FAA_hydrolase"/>
    <property type="match status" value="1"/>
</dbReference>